<evidence type="ECO:0000313" key="2">
    <source>
        <dbReference type="EMBL" id="KAA3952763.1"/>
    </source>
</evidence>
<dbReference type="InterPro" id="IPR007345">
    <property type="entry name" value="Polysacch_pyruvyl_Trfase"/>
</dbReference>
<evidence type="ECO:0000259" key="1">
    <source>
        <dbReference type="Pfam" id="PF04230"/>
    </source>
</evidence>
<dbReference type="EMBL" id="VWLE01000081">
    <property type="protein sequence ID" value="KAA3952763.1"/>
    <property type="molecule type" value="Genomic_DNA"/>
</dbReference>
<gene>
    <name evidence="2" type="ORF">F3D71_08160</name>
</gene>
<comment type="caution">
    <text evidence="2">The sequence shown here is derived from an EMBL/GenBank/DDBJ whole genome shotgun (WGS) entry which is preliminary data.</text>
</comment>
<proteinExistence type="predicted"/>
<dbReference type="Pfam" id="PF04230">
    <property type="entry name" value="PS_pyruv_trans"/>
    <property type="match status" value="1"/>
</dbReference>
<feature type="domain" description="Polysaccharide pyruvyl transferase" evidence="1">
    <location>
        <begin position="13"/>
        <end position="303"/>
    </location>
</feature>
<name>A0A5M5C7D9_BACOV</name>
<reference evidence="2 3" key="1">
    <citation type="journal article" date="2019" name="Nat. Med.">
        <title>A library of human gut bacterial isolates paired with longitudinal multiomics data enables mechanistic microbiome research.</title>
        <authorList>
            <person name="Poyet M."/>
            <person name="Groussin M."/>
            <person name="Gibbons S.M."/>
            <person name="Avila-Pacheco J."/>
            <person name="Jiang X."/>
            <person name="Kearney S.M."/>
            <person name="Perrotta A.R."/>
            <person name="Berdy B."/>
            <person name="Zhao S."/>
            <person name="Lieberman T.D."/>
            <person name="Swanson P.K."/>
            <person name="Smith M."/>
            <person name="Roesemann S."/>
            <person name="Alexander J.E."/>
            <person name="Rich S.A."/>
            <person name="Livny J."/>
            <person name="Vlamakis H."/>
            <person name="Clish C."/>
            <person name="Bullock K."/>
            <person name="Deik A."/>
            <person name="Scott J."/>
            <person name="Pierce K.A."/>
            <person name="Xavier R.J."/>
            <person name="Alm E.J."/>
        </authorList>
    </citation>
    <scope>NUCLEOTIDE SEQUENCE [LARGE SCALE GENOMIC DNA]</scope>
    <source>
        <strain evidence="2 3">BIOML-A163</strain>
    </source>
</reference>
<dbReference type="Proteomes" id="UP000323717">
    <property type="component" value="Unassembled WGS sequence"/>
</dbReference>
<accession>A0A5M5C7D9</accession>
<keyword evidence="2" id="KW-0808">Transferase</keyword>
<dbReference type="RefSeq" id="WP_149967996.1">
    <property type="nucleotide sequence ID" value="NZ_CAAKNR010000156.1"/>
</dbReference>
<dbReference type="AlphaFoldDB" id="A0A5M5C7D9"/>
<protein>
    <submittedName>
        <fullName evidence="2">Polysaccharide pyruvyl transferase family protein</fullName>
    </submittedName>
</protein>
<evidence type="ECO:0000313" key="3">
    <source>
        <dbReference type="Proteomes" id="UP000323717"/>
    </source>
</evidence>
<sequence>MKVCIVTWLGTGNFGTSLQSYALHMKLSEMGYNVSILHCFTPDDFSFRGRIYKWLRLNRILFSQIIKGEYFSKKQKKIRQFNKKNYCHQIIKTYRQYRCLLQETQIFITGSDQIWNCYNGFAPFYFLDFAGDVKRVAYASSMGTGDFPQAYKSIVKELLAKFSHIGVRESTAVPIIGELLERTDIVQVADPTFLLSSTQWLDFAMTADIEIEMPSHFILCYFVGNNSSYQQQVEDIKQHLGIEKVILIPSLENKHMQLPHAQIYNAAGPKEFVRLLSCASCICTDSFHAIALSINLQKDFIALKRFQDADEKSQNSRIYDVLEHYGLDHRIYENKDLKLYQPISYKLINLKVIHDREECIAYLRNAIEE</sequence>
<dbReference type="GO" id="GO:0016740">
    <property type="term" value="F:transferase activity"/>
    <property type="evidence" value="ECO:0007669"/>
    <property type="project" value="UniProtKB-KW"/>
</dbReference>
<organism evidence="2 3">
    <name type="scientific">Bacteroides ovatus</name>
    <dbReference type="NCBI Taxonomy" id="28116"/>
    <lineage>
        <taxon>Bacteria</taxon>
        <taxon>Pseudomonadati</taxon>
        <taxon>Bacteroidota</taxon>
        <taxon>Bacteroidia</taxon>
        <taxon>Bacteroidales</taxon>
        <taxon>Bacteroidaceae</taxon>
        <taxon>Bacteroides</taxon>
    </lineage>
</organism>